<feature type="compositionally biased region" description="Acidic residues" evidence="1">
    <location>
        <begin position="707"/>
        <end position="725"/>
    </location>
</feature>
<feature type="compositionally biased region" description="Basic and acidic residues" evidence="1">
    <location>
        <begin position="1307"/>
        <end position="1319"/>
    </location>
</feature>
<dbReference type="InterPro" id="IPR023214">
    <property type="entry name" value="HAD_sf"/>
</dbReference>
<feature type="compositionally biased region" description="Polar residues" evidence="1">
    <location>
        <begin position="1216"/>
        <end position="1227"/>
    </location>
</feature>
<dbReference type="EMBL" id="CP019476">
    <property type="protein sequence ID" value="UQC82303.1"/>
    <property type="molecule type" value="Genomic_DNA"/>
</dbReference>
<dbReference type="GO" id="GO:0008962">
    <property type="term" value="F:phosphatidylglycerophosphatase activity"/>
    <property type="evidence" value="ECO:0007669"/>
    <property type="project" value="InterPro"/>
</dbReference>
<keyword evidence="3" id="KW-1185">Reference proteome</keyword>
<feature type="region of interest" description="Disordered" evidence="1">
    <location>
        <begin position="1022"/>
        <end position="1041"/>
    </location>
</feature>
<dbReference type="GeneID" id="73341793"/>
<feature type="compositionally biased region" description="Polar residues" evidence="1">
    <location>
        <begin position="663"/>
        <end position="679"/>
    </location>
</feature>
<feature type="compositionally biased region" description="Polar residues" evidence="1">
    <location>
        <begin position="1280"/>
        <end position="1298"/>
    </location>
</feature>
<reference evidence="2" key="1">
    <citation type="journal article" date="2021" name="Mol. Plant Microbe Interact.">
        <title>Complete Genome Sequence of the Plant-Pathogenic Fungus Colletotrichum lupini.</title>
        <authorList>
            <person name="Baroncelli R."/>
            <person name="Pensec F."/>
            <person name="Da Lio D."/>
            <person name="Boufleur T."/>
            <person name="Vicente I."/>
            <person name="Sarrocco S."/>
            <person name="Picot A."/>
            <person name="Baraldi E."/>
            <person name="Sukno S."/>
            <person name="Thon M."/>
            <person name="Le Floch G."/>
        </authorList>
    </citation>
    <scope>NUCLEOTIDE SEQUENCE</scope>
    <source>
        <strain evidence="2">IMI 504893</strain>
    </source>
</reference>
<evidence type="ECO:0000313" key="3">
    <source>
        <dbReference type="Proteomes" id="UP000830671"/>
    </source>
</evidence>
<dbReference type="FunFam" id="3.40.50.1000:FF:000165">
    <property type="entry name" value="HAD superfamily phosphatase"/>
    <property type="match status" value="1"/>
</dbReference>
<dbReference type="InterPro" id="IPR036412">
    <property type="entry name" value="HAD-like_sf"/>
</dbReference>
<protein>
    <submittedName>
        <fullName evidence="2">HAD superfamily phosphatase</fullName>
    </submittedName>
</protein>
<feature type="compositionally biased region" description="Polar residues" evidence="1">
    <location>
        <begin position="1132"/>
        <end position="1157"/>
    </location>
</feature>
<dbReference type="KEGG" id="clup:CLUP02_07790"/>
<feature type="compositionally biased region" description="Polar residues" evidence="1">
    <location>
        <begin position="880"/>
        <end position="891"/>
    </location>
</feature>
<feature type="region of interest" description="Disordered" evidence="1">
    <location>
        <begin position="849"/>
        <end position="893"/>
    </location>
</feature>
<evidence type="ECO:0000313" key="2">
    <source>
        <dbReference type="EMBL" id="UQC82303.1"/>
    </source>
</evidence>
<feature type="compositionally biased region" description="Polar residues" evidence="1">
    <location>
        <begin position="1024"/>
        <end position="1041"/>
    </location>
</feature>
<sequence length="1414" mass="159354">MNLNLSGTVNVFKLLFKPTLCLPQHTVATFNDLPIPFEKAFEGQNRKCDIRAVVLDKDDCFAVPHTNEVHKPYKERFEQLKAAYPGRRLVIVSNTAGATSYDSSLELAKELEEATGITVLPHKTKKPGCGSEIMEYFRKHPETGVSHPSQVAVVGDRLTTDMMLANMMGGWGFWIREGVVAPEKKSILSRLEWRLAAALTARGYKAADPQSPFEAQCIVVLLVSVEVLQGQREFSFNSPQAFCRRRWTNIDMSKTIQQMAQQQMEFRSTQGQVVCWTVFDITENWLESQASACSGLWPYRSSSTFIHTQGIDPEKPHGCLLLSPEDLSMVASPSLVQSFIASTFRRITNPSHNLFTTSTLDRITTPSHQSSVAKPFYRITFPSENSSTASPFNRIAPPSHNLFTTICFYRIANSPQPLGIPSHHNQKICFGRKRWPSIASPFRPITLPSHHLPSHHLPSHQLPSHQLSVSSPFDRIMIRLHHLFTAMGSLSPSRPIMAHHGRLNHPQYKYQPTTRLQESGHSYFLRAYLFLPTFDASANILLSDRQYLIASRAFYRNYDTLTATILHHTNMPGKAWSKEEERVFWRSIVPISAKGICAGSARSWEELAVIMQREMGPNAKRQYTQLSLVEHYFQNHDKEHFSPFAAPYVREMKSAMAALKKSQLQGEASVPSQDAQAQDSFDKHTGETTDEENETSFSEGTDHNDGDYVDDGGDEDGEGDDDDVVDVDNDLRAFARDQQIETAARAVNRAAGRRPTFSAPVADMSPRGPGLVSQRNMSQERLSLPPRPPKAVTRNRDFRAHPYDSPRVSQRGRQPLQERARMGTPLETNSYYDQGHRTQAYYGQQPSRQSFYHQGPRMQGHYGQDSGSHGYYDQGPRAQTYDQNSGNQGHYNQARDYYGQTTIPQGFDNGPNSETYWDQSAKNREYYEREYAAQSQQYINQCHGRSDDSQGYQGQTSSSRGYDQNRSVDGSGQNHENRGYDRGYDQSQATQGYHDQNRSVQGSFHDHENLGYEQNHANHGYYNQDRSIQGSDQNRGYDQNYANQSYDQSRNQHAPGSQGYHANAAYNTGQHQNAHSTSYNGHQPAVGSHQYGQELQYPQSQQSSMGYFDDRVGNRASSARVEPHVMPRYSDHQVSMSSGRSSVAMTPSHDTSAQHSAAPSPGYVGYPSTIPDYIQRPSTASSGHQQRSRRPSAHQQVSDDHHRQGAQSNSREEPQNEQLQHPSSSAPVRQPANEDQHRQGAYQEKEAFRAPSFSSVARQHATEDYSRQGAYMDRHEEPQNEQIQRPSASSAPLPQNPTEYAPQSDYMHNHGLTEDERFPRPYVSPYPPRQHLSEHSNDQGGGPKNAHVPHYEPEMFQAFEAASSQRKEATLGHRHSITDLEALTLALGILAAFKRKQSNVDIGVEHSGWIRALV</sequence>
<proteinExistence type="predicted"/>
<dbReference type="NCBIfam" id="TIGR01668">
    <property type="entry name" value="YqeG_hyp_ppase"/>
    <property type="match status" value="1"/>
</dbReference>
<dbReference type="InterPro" id="IPR027706">
    <property type="entry name" value="PGP_Pase"/>
</dbReference>
<dbReference type="Gene3D" id="3.40.50.1000">
    <property type="entry name" value="HAD superfamily/HAD-like"/>
    <property type="match status" value="1"/>
</dbReference>
<dbReference type="InterPro" id="IPR010021">
    <property type="entry name" value="PGPP1/Gep4"/>
</dbReference>
<feature type="compositionally biased region" description="Basic and acidic residues" evidence="1">
    <location>
        <begin position="975"/>
        <end position="984"/>
    </location>
</feature>
<feature type="region of interest" description="Disordered" evidence="1">
    <location>
        <begin position="663"/>
        <end position="725"/>
    </location>
</feature>
<dbReference type="Pfam" id="PF09419">
    <property type="entry name" value="PGP_phosphatase"/>
    <property type="match status" value="1"/>
</dbReference>
<feature type="compositionally biased region" description="Basic and acidic residues" evidence="1">
    <location>
        <begin position="1121"/>
        <end position="1131"/>
    </location>
</feature>
<feature type="region of interest" description="Disordered" evidence="1">
    <location>
        <begin position="942"/>
        <end position="992"/>
    </location>
</feature>
<dbReference type="Proteomes" id="UP000830671">
    <property type="component" value="Chromosome 4"/>
</dbReference>
<feature type="compositionally biased region" description="Polar residues" evidence="1">
    <location>
        <begin position="1176"/>
        <end position="1185"/>
    </location>
</feature>
<accession>A0A9Q8SRV3</accession>
<name>A0A9Q8SRV3_9PEZI</name>
<feature type="compositionally biased region" description="Basic and acidic residues" evidence="1">
    <location>
        <begin position="794"/>
        <end position="804"/>
    </location>
</feature>
<dbReference type="RefSeq" id="XP_049143926.1">
    <property type="nucleotide sequence ID" value="XM_049286783.1"/>
</dbReference>
<dbReference type="SUPFAM" id="SSF56784">
    <property type="entry name" value="HAD-like"/>
    <property type="match status" value="1"/>
</dbReference>
<feature type="region of interest" description="Disordered" evidence="1">
    <location>
        <begin position="1116"/>
        <end position="1240"/>
    </location>
</feature>
<evidence type="ECO:0000256" key="1">
    <source>
        <dbReference type="SAM" id="MobiDB-lite"/>
    </source>
</evidence>
<feature type="region of interest" description="Disordered" evidence="1">
    <location>
        <begin position="1275"/>
        <end position="1348"/>
    </location>
</feature>
<gene>
    <name evidence="2" type="ORF">CLUP02_07790</name>
</gene>
<feature type="region of interest" description="Disordered" evidence="1">
    <location>
        <begin position="746"/>
        <end position="831"/>
    </location>
</feature>
<feature type="compositionally biased region" description="Polar residues" evidence="1">
    <location>
        <begin position="949"/>
        <end position="974"/>
    </location>
</feature>
<organism evidence="2 3">
    <name type="scientific">Colletotrichum lupini</name>
    <dbReference type="NCBI Taxonomy" id="145971"/>
    <lineage>
        <taxon>Eukaryota</taxon>
        <taxon>Fungi</taxon>
        <taxon>Dikarya</taxon>
        <taxon>Ascomycota</taxon>
        <taxon>Pezizomycotina</taxon>
        <taxon>Sordariomycetes</taxon>
        <taxon>Hypocreomycetidae</taxon>
        <taxon>Glomerellales</taxon>
        <taxon>Glomerellaceae</taxon>
        <taxon>Colletotrichum</taxon>
        <taxon>Colletotrichum acutatum species complex</taxon>
    </lineage>
</organism>